<dbReference type="InterPro" id="IPR025827">
    <property type="entry name" value="Zn_ribbon_recom_dom"/>
</dbReference>
<dbReference type="Pfam" id="PF13408">
    <property type="entry name" value="Zn_ribbon_recom"/>
    <property type="match status" value="1"/>
</dbReference>
<dbReference type="EMBL" id="DVNE01000022">
    <property type="protein sequence ID" value="HIU61463.1"/>
    <property type="molecule type" value="Genomic_DNA"/>
</dbReference>
<dbReference type="PANTHER" id="PTHR30461">
    <property type="entry name" value="DNA-INVERTASE FROM LAMBDOID PROPHAGE"/>
    <property type="match status" value="1"/>
</dbReference>
<evidence type="ECO:0000313" key="4">
    <source>
        <dbReference type="EMBL" id="HIU61463.1"/>
    </source>
</evidence>
<evidence type="ECO:0000256" key="2">
    <source>
        <dbReference type="ARBA" id="ARBA00023172"/>
    </source>
</evidence>
<dbReference type="GO" id="GO:0000150">
    <property type="term" value="F:DNA strand exchange activity"/>
    <property type="evidence" value="ECO:0007669"/>
    <property type="project" value="TreeGrafter"/>
</dbReference>
<gene>
    <name evidence="4" type="ORF">IAB69_02305</name>
</gene>
<keyword evidence="2" id="KW-0233">DNA recombination</keyword>
<reference evidence="4" key="2">
    <citation type="journal article" date="2021" name="PeerJ">
        <title>Extensive microbial diversity within the chicken gut microbiome revealed by metagenomics and culture.</title>
        <authorList>
            <person name="Gilroy R."/>
            <person name="Ravi A."/>
            <person name="Getino M."/>
            <person name="Pursley I."/>
            <person name="Horton D.L."/>
            <person name="Alikhan N.F."/>
            <person name="Baker D."/>
            <person name="Gharbi K."/>
            <person name="Hall N."/>
            <person name="Watson M."/>
            <person name="Adriaenssens E.M."/>
            <person name="Foster-Nyarko E."/>
            <person name="Jarju S."/>
            <person name="Secka A."/>
            <person name="Antonio M."/>
            <person name="Oren A."/>
            <person name="Chaudhuri R.R."/>
            <person name="La Ragione R."/>
            <person name="Hildebrand F."/>
            <person name="Pallen M.J."/>
        </authorList>
    </citation>
    <scope>NUCLEOTIDE SEQUENCE</scope>
    <source>
        <strain evidence="4">CHK195-12923</strain>
    </source>
</reference>
<keyword evidence="1" id="KW-0238">DNA-binding</keyword>
<reference evidence="4" key="1">
    <citation type="submission" date="2020-10" db="EMBL/GenBank/DDBJ databases">
        <authorList>
            <person name="Gilroy R."/>
        </authorList>
    </citation>
    <scope>NUCLEOTIDE SEQUENCE</scope>
    <source>
        <strain evidence="4">CHK195-12923</strain>
    </source>
</reference>
<dbReference type="AlphaFoldDB" id="A0A9D1SJ19"/>
<protein>
    <submittedName>
        <fullName evidence="4">Zinc ribbon domain-containing protein</fullName>
    </submittedName>
</protein>
<dbReference type="PANTHER" id="PTHR30461:SF2">
    <property type="entry name" value="SERINE RECOMBINASE PINE-RELATED"/>
    <property type="match status" value="1"/>
</dbReference>
<evidence type="ECO:0000313" key="5">
    <source>
        <dbReference type="Proteomes" id="UP000824110"/>
    </source>
</evidence>
<organism evidence="4 5">
    <name type="scientific">Candidatus Coproplasma excrementigallinarum</name>
    <dbReference type="NCBI Taxonomy" id="2840747"/>
    <lineage>
        <taxon>Bacteria</taxon>
        <taxon>Bacillati</taxon>
        <taxon>Bacillota</taxon>
        <taxon>Clostridia</taxon>
        <taxon>Eubacteriales</taxon>
        <taxon>Candidatus Coproplasma</taxon>
    </lineage>
</organism>
<sequence>MLAKNKLGSHSRETEFLLKGKLYCGVCGKKMNGESGTSYNGKVNYYYKCSTRKKKSSACPKANIRKEDLEKIVLQTTVNLLRAPGNVERIADAVVDIHRKRWQDQSVLHLLKEDRDKKHKALKNLLNAVEEGLLTATTKSRMTELEEEVDILNGKILAEESKESNLLTREQIIDFLTILPEQEPQLIIDAMIRKVELYDDKLEIHYNFSKLPEPDDSDGLLPEDRRVFSVSFNRICHLPFHHAKGRLFWRPFAW</sequence>
<name>A0A9D1SJ19_9FIRM</name>
<comment type="caution">
    <text evidence="4">The sequence shown here is derived from an EMBL/GenBank/DDBJ whole genome shotgun (WGS) entry which is preliminary data.</text>
</comment>
<evidence type="ECO:0000259" key="3">
    <source>
        <dbReference type="Pfam" id="PF13408"/>
    </source>
</evidence>
<proteinExistence type="predicted"/>
<dbReference type="Proteomes" id="UP000824110">
    <property type="component" value="Unassembled WGS sequence"/>
</dbReference>
<feature type="domain" description="Recombinase zinc beta ribbon" evidence="3">
    <location>
        <begin position="17"/>
        <end position="75"/>
    </location>
</feature>
<dbReference type="InterPro" id="IPR050639">
    <property type="entry name" value="SSR_resolvase"/>
</dbReference>
<accession>A0A9D1SJ19</accession>
<dbReference type="GO" id="GO:0003677">
    <property type="term" value="F:DNA binding"/>
    <property type="evidence" value="ECO:0007669"/>
    <property type="project" value="UniProtKB-KW"/>
</dbReference>
<evidence type="ECO:0000256" key="1">
    <source>
        <dbReference type="ARBA" id="ARBA00023125"/>
    </source>
</evidence>